<dbReference type="Gene3D" id="3.90.640.10">
    <property type="entry name" value="Actin, Chain A, domain 4"/>
    <property type="match status" value="1"/>
</dbReference>
<dbReference type="InterPro" id="IPR013126">
    <property type="entry name" value="Hsp_70_fam"/>
</dbReference>
<evidence type="ECO:0008006" key="6">
    <source>
        <dbReference type="Google" id="ProtNLM"/>
    </source>
</evidence>
<dbReference type="Proteomes" id="UP001499851">
    <property type="component" value="Unassembled WGS sequence"/>
</dbReference>
<evidence type="ECO:0000256" key="1">
    <source>
        <dbReference type="ARBA" id="ARBA00022741"/>
    </source>
</evidence>
<dbReference type="PANTHER" id="PTHR42749">
    <property type="entry name" value="CELL SHAPE-DETERMINING PROTEIN MREB"/>
    <property type="match status" value="1"/>
</dbReference>
<keyword evidence="2" id="KW-0067">ATP-binding</keyword>
<dbReference type="EMBL" id="BAAAQF010000019">
    <property type="protein sequence ID" value="GAA1688255.1"/>
    <property type="molecule type" value="Genomic_DNA"/>
</dbReference>
<name>A0ABN2HI13_9ACTN</name>
<protein>
    <recommendedName>
        <fullName evidence="6">Hsp70 family protein</fullName>
    </recommendedName>
</protein>
<sequence length="750" mass="78907">MTPPHLLGVDFGTSHVVAALRTPDGRTRPLLFDGSPLLPSGVFLDVAGETHLGRDALRLAVGAPDRFEPNPKRHVAEPSILLGDSEIEMSAVLTAVFAKVLRACTEETPVPPPIVLTHPSTWGAVKTGLLRDAALAAGFPSAATVSEPVAAAAYYERALGHTIDGALAVVDLGGGTVDIAVLARDGDGPPAVVAEGGLSGFGGIDIDAAVVEHLRAAAPETEAGFWAGVVDPKTDRQRRERNQVWTEAREAKEMLSRATTAPLALPGRDTTAHLTRAELEAVAEPLLAPVAAELDRVRERAESGGHDLTAIFMVGGAARMPLAGSVVHRATGIAPVLIERPELVVADGAAGFAGPAAPADTPTAPAEPAPGPYTPPAVPATPPSTVHTAPVLPARPTRPRRRLAVAAAAAAAIALLASVLFLNPGDLLFPDRAPVSGALVTTAGTVCDGAVPAFPEGATGFLRGPHFELRPSCAGVLTPAEAAGLAWLIEDLPELAPGQRLALVHFEAAEQVLSLPDGSVHEVATEIVLGDRSWNVTGVPGEDTLYYAVIPAGDRTAVTVTDAERAQTLDLASGEVETPVLAYYHGALDERQLLVKWKVGLESDDQEWTGGSLSMEDPVQVSRQAFDETAGWLTEPGMVRLTAVFSYIHDYTNNDMRFEFDALEQFWVNTRNGPLAAVGVEAVDHFIENDDPGSEGEGRTYTMVFEVPADMTSVEFAFAPPDAVLDYSIDVWLYPVDGEEVYYYTLDFAA</sequence>
<accession>A0ABN2HI13</accession>
<dbReference type="Pfam" id="PF00012">
    <property type="entry name" value="HSP70"/>
    <property type="match status" value="1"/>
</dbReference>
<proteinExistence type="predicted"/>
<keyword evidence="3" id="KW-0143">Chaperone</keyword>
<keyword evidence="5" id="KW-1185">Reference proteome</keyword>
<keyword evidence="1" id="KW-0547">Nucleotide-binding</keyword>
<evidence type="ECO:0000313" key="5">
    <source>
        <dbReference type="Proteomes" id="UP001499851"/>
    </source>
</evidence>
<reference evidence="4 5" key="1">
    <citation type="journal article" date="2019" name="Int. J. Syst. Evol. Microbiol.">
        <title>The Global Catalogue of Microorganisms (GCM) 10K type strain sequencing project: providing services to taxonomists for standard genome sequencing and annotation.</title>
        <authorList>
            <consortium name="The Broad Institute Genomics Platform"/>
            <consortium name="The Broad Institute Genome Sequencing Center for Infectious Disease"/>
            <person name="Wu L."/>
            <person name="Ma J."/>
        </authorList>
    </citation>
    <scope>NUCLEOTIDE SEQUENCE [LARGE SCALE GENOMIC DNA]</scope>
    <source>
        <strain evidence="4 5">JCM 16001</strain>
    </source>
</reference>
<comment type="caution">
    <text evidence="4">The sequence shown here is derived from an EMBL/GenBank/DDBJ whole genome shotgun (WGS) entry which is preliminary data.</text>
</comment>
<dbReference type="RefSeq" id="WP_344490083.1">
    <property type="nucleotide sequence ID" value="NZ_BAAAQF010000019.1"/>
</dbReference>
<evidence type="ECO:0000256" key="3">
    <source>
        <dbReference type="ARBA" id="ARBA00023186"/>
    </source>
</evidence>
<gene>
    <name evidence="4" type="ORF">GCM10009830_39800</name>
</gene>
<evidence type="ECO:0000313" key="4">
    <source>
        <dbReference type="EMBL" id="GAA1688255.1"/>
    </source>
</evidence>
<organism evidence="4 5">
    <name type="scientific">Glycomyces endophyticus</name>
    <dbReference type="NCBI Taxonomy" id="480996"/>
    <lineage>
        <taxon>Bacteria</taxon>
        <taxon>Bacillati</taxon>
        <taxon>Actinomycetota</taxon>
        <taxon>Actinomycetes</taxon>
        <taxon>Glycomycetales</taxon>
        <taxon>Glycomycetaceae</taxon>
        <taxon>Glycomyces</taxon>
    </lineage>
</organism>
<dbReference type="SUPFAM" id="SSF53067">
    <property type="entry name" value="Actin-like ATPase domain"/>
    <property type="match status" value="2"/>
</dbReference>
<dbReference type="PANTHER" id="PTHR42749:SF1">
    <property type="entry name" value="CELL SHAPE-DETERMINING PROTEIN MREB"/>
    <property type="match status" value="1"/>
</dbReference>
<dbReference type="Gene3D" id="3.30.420.40">
    <property type="match status" value="2"/>
</dbReference>
<evidence type="ECO:0000256" key="2">
    <source>
        <dbReference type="ARBA" id="ARBA00022840"/>
    </source>
</evidence>
<dbReference type="InterPro" id="IPR043129">
    <property type="entry name" value="ATPase_NBD"/>
</dbReference>